<protein>
    <recommendedName>
        <fullName evidence="3">Small acidic protein 1</fullName>
    </recommendedName>
</protein>
<dbReference type="EMBL" id="KZ772688">
    <property type="protein sequence ID" value="PTQ45025.1"/>
    <property type="molecule type" value="Genomic_DNA"/>
</dbReference>
<evidence type="ECO:0000313" key="1">
    <source>
        <dbReference type="EMBL" id="PTQ45025.1"/>
    </source>
</evidence>
<keyword evidence="2" id="KW-1185">Reference proteome</keyword>
<sequence>MKPFPVYVGFDMEDQGVGAAMDVDLDGDALDLLGDALSDHKPSDADFFNSFEDDFDDADLA</sequence>
<accession>A0A2R6XFZ4</accession>
<dbReference type="AlphaFoldDB" id="A0A2R6XFZ4"/>
<name>A0A2R6XFZ4_MARPO</name>
<dbReference type="Proteomes" id="UP000244005">
    <property type="component" value="Unassembled WGS sequence"/>
</dbReference>
<proteinExistence type="predicted"/>
<reference evidence="2" key="1">
    <citation type="journal article" date="2017" name="Cell">
        <title>Insights into land plant evolution garnered from the Marchantia polymorpha genome.</title>
        <authorList>
            <person name="Bowman J.L."/>
            <person name="Kohchi T."/>
            <person name="Yamato K.T."/>
            <person name="Jenkins J."/>
            <person name="Shu S."/>
            <person name="Ishizaki K."/>
            <person name="Yamaoka S."/>
            <person name="Nishihama R."/>
            <person name="Nakamura Y."/>
            <person name="Berger F."/>
            <person name="Adam C."/>
            <person name="Aki S.S."/>
            <person name="Althoff F."/>
            <person name="Araki T."/>
            <person name="Arteaga-Vazquez M.A."/>
            <person name="Balasubrmanian S."/>
            <person name="Barry K."/>
            <person name="Bauer D."/>
            <person name="Boehm C.R."/>
            <person name="Briginshaw L."/>
            <person name="Caballero-Perez J."/>
            <person name="Catarino B."/>
            <person name="Chen F."/>
            <person name="Chiyoda S."/>
            <person name="Chovatia M."/>
            <person name="Davies K.M."/>
            <person name="Delmans M."/>
            <person name="Demura T."/>
            <person name="Dierschke T."/>
            <person name="Dolan L."/>
            <person name="Dorantes-Acosta A.E."/>
            <person name="Eklund D.M."/>
            <person name="Florent S.N."/>
            <person name="Flores-Sandoval E."/>
            <person name="Fujiyama A."/>
            <person name="Fukuzawa H."/>
            <person name="Galik B."/>
            <person name="Grimanelli D."/>
            <person name="Grimwood J."/>
            <person name="Grossniklaus U."/>
            <person name="Hamada T."/>
            <person name="Haseloff J."/>
            <person name="Hetherington A.J."/>
            <person name="Higo A."/>
            <person name="Hirakawa Y."/>
            <person name="Hundley H.N."/>
            <person name="Ikeda Y."/>
            <person name="Inoue K."/>
            <person name="Inoue S.I."/>
            <person name="Ishida S."/>
            <person name="Jia Q."/>
            <person name="Kakita M."/>
            <person name="Kanazawa T."/>
            <person name="Kawai Y."/>
            <person name="Kawashima T."/>
            <person name="Kennedy M."/>
            <person name="Kinose K."/>
            <person name="Kinoshita T."/>
            <person name="Kohara Y."/>
            <person name="Koide E."/>
            <person name="Komatsu K."/>
            <person name="Kopischke S."/>
            <person name="Kubo M."/>
            <person name="Kyozuka J."/>
            <person name="Lagercrantz U."/>
            <person name="Lin S.S."/>
            <person name="Lindquist E."/>
            <person name="Lipzen A.M."/>
            <person name="Lu C.W."/>
            <person name="De Luna E."/>
            <person name="Martienssen R.A."/>
            <person name="Minamino N."/>
            <person name="Mizutani M."/>
            <person name="Mizutani M."/>
            <person name="Mochizuki N."/>
            <person name="Monte I."/>
            <person name="Mosher R."/>
            <person name="Nagasaki H."/>
            <person name="Nakagami H."/>
            <person name="Naramoto S."/>
            <person name="Nishitani K."/>
            <person name="Ohtani M."/>
            <person name="Okamoto T."/>
            <person name="Okumura M."/>
            <person name="Phillips J."/>
            <person name="Pollak B."/>
            <person name="Reinders A."/>
            <person name="Rovekamp M."/>
            <person name="Sano R."/>
            <person name="Sawa S."/>
            <person name="Schmid M.W."/>
            <person name="Shirakawa M."/>
            <person name="Solano R."/>
            <person name="Spunde A."/>
            <person name="Suetsugu N."/>
            <person name="Sugano S."/>
            <person name="Sugiyama A."/>
            <person name="Sun R."/>
            <person name="Suzuki Y."/>
            <person name="Takenaka M."/>
            <person name="Takezawa D."/>
            <person name="Tomogane H."/>
            <person name="Tsuzuki M."/>
            <person name="Ueda T."/>
            <person name="Umeda M."/>
            <person name="Ward J.M."/>
            <person name="Watanabe Y."/>
            <person name="Yazaki K."/>
            <person name="Yokoyama R."/>
            <person name="Yoshitake Y."/>
            <person name="Yotsui I."/>
            <person name="Zachgo S."/>
            <person name="Schmutz J."/>
        </authorList>
    </citation>
    <scope>NUCLEOTIDE SEQUENCE [LARGE SCALE GENOMIC DNA]</scope>
    <source>
        <strain evidence="2">Tak-1</strain>
    </source>
</reference>
<organism evidence="1 2">
    <name type="scientific">Marchantia polymorpha</name>
    <name type="common">Common liverwort</name>
    <name type="synonym">Marchantia aquatica</name>
    <dbReference type="NCBI Taxonomy" id="3197"/>
    <lineage>
        <taxon>Eukaryota</taxon>
        <taxon>Viridiplantae</taxon>
        <taxon>Streptophyta</taxon>
        <taxon>Embryophyta</taxon>
        <taxon>Marchantiophyta</taxon>
        <taxon>Marchantiopsida</taxon>
        <taxon>Marchantiidae</taxon>
        <taxon>Marchantiales</taxon>
        <taxon>Marchantiaceae</taxon>
        <taxon>Marchantia</taxon>
    </lineage>
</organism>
<gene>
    <name evidence="1" type="ORF">MARPO_0016s0086</name>
</gene>
<evidence type="ECO:0008006" key="3">
    <source>
        <dbReference type="Google" id="ProtNLM"/>
    </source>
</evidence>
<dbReference type="OMA" id="VGHIESK"/>
<evidence type="ECO:0000313" key="2">
    <source>
        <dbReference type="Proteomes" id="UP000244005"/>
    </source>
</evidence>